<dbReference type="InterPro" id="IPR002213">
    <property type="entry name" value="UDP_glucos_trans"/>
</dbReference>
<dbReference type="AlphaFoldDB" id="A0A1H2VNK9"/>
<dbReference type="PANTHER" id="PTHR48050:SF13">
    <property type="entry name" value="STEROL 3-BETA-GLUCOSYLTRANSFERASE UGT80A2"/>
    <property type="match status" value="1"/>
</dbReference>
<organism evidence="6 7">
    <name type="scientific">Amycolatopsis xylanica</name>
    <dbReference type="NCBI Taxonomy" id="589385"/>
    <lineage>
        <taxon>Bacteria</taxon>
        <taxon>Bacillati</taxon>
        <taxon>Actinomycetota</taxon>
        <taxon>Actinomycetes</taxon>
        <taxon>Pseudonocardiales</taxon>
        <taxon>Pseudonocardiaceae</taxon>
        <taxon>Amycolatopsis</taxon>
    </lineage>
</organism>
<dbReference type="SUPFAM" id="SSF53756">
    <property type="entry name" value="UDP-Glycosyltransferase/glycogen phosphorylase"/>
    <property type="match status" value="1"/>
</dbReference>
<feature type="domain" description="Erythromycin biosynthesis protein CIII-like N-terminal" evidence="5">
    <location>
        <begin position="101"/>
        <end position="221"/>
    </location>
</feature>
<keyword evidence="3 6" id="KW-0808">Transferase</keyword>
<evidence type="ECO:0000259" key="5">
    <source>
        <dbReference type="Pfam" id="PF21036"/>
    </source>
</evidence>
<sequence length="384" mass="40345">MRVMFTSTPFGSHTLPMLPLAHALRAAGHEVIVVGQPDVADTAKAAGLCAAPIGDRFHGEDAVRLTLTDGKRPLQVAGPPSDGPPQVGLWFIHAGYYLTRYLEFARAWRPDLIVSEQVELAGCIIAGVLGVPSVLHRWGVDPLSGPARQIAGSLMHTTCVRLGLDGLPEPTAVLDPCPPPLQVPGIPAGLPIRPVPFNGVGQVPGWRTERRADRRICVSLGGSTLSLNGVPLLRSIVDACGQVDDTEVLVTVAPEFTEELGPVPKSVRVVPPTPLNLFLDTCDAVVHHGGAGSTLTSLYYGLPQLVLPQLPYLHIAAERIAATEAGISVPLAEEQDDPAAVHAALTRLLEDPRHTKAAAGLRDTIAAMPTPAAVVRDLVALAGG</sequence>
<dbReference type="CDD" id="cd03784">
    <property type="entry name" value="GT1_Gtf-like"/>
    <property type="match status" value="1"/>
</dbReference>
<evidence type="ECO:0000256" key="3">
    <source>
        <dbReference type="ARBA" id="ARBA00022679"/>
    </source>
</evidence>
<proteinExistence type="inferred from homology"/>
<dbReference type="GO" id="GO:0017000">
    <property type="term" value="P:antibiotic biosynthetic process"/>
    <property type="evidence" value="ECO:0007669"/>
    <property type="project" value="UniProtKB-ARBA"/>
</dbReference>
<evidence type="ECO:0000256" key="1">
    <source>
        <dbReference type="ARBA" id="ARBA00006962"/>
    </source>
</evidence>
<protein>
    <submittedName>
        <fullName evidence="6">Glycosyltransferase</fullName>
    </submittedName>
</protein>
<keyword evidence="7" id="KW-1185">Reference proteome</keyword>
<feature type="domain" description="Erythromycin biosynthesis protein CIII-like N-terminal" evidence="5">
    <location>
        <begin position="23"/>
        <end position="64"/>
    </location>
</feature>
<dbReference type="PANTHER" id="PTHR48050">
    <property type="entry name" value="STEROL 3-BETA-GLUCOSYLTRANSFERASE"/>
    <property type="match status" value="1"/>
</dbReference>
<dbReference type="OrthoDB" id="5488434at2"/>
<keyword evidence="2" id="KW-0328">Glycosyltransferase</keyword>
<accession>A0A1H2VNK9</accession>
<evidence type="ECO:0000259" key="4">
    <source>
        <dbReference type="Pfam" id="PF06722"/>
    </source>
</evidence>
<feature type="domain" description="Erythromycin biosynthesis protein CIII-like C-terminal" evidence="4">
    <location>
        <begin position="236"/>
        <end position="381"/>
    </location>
</feature>
<dbReference type="Gene3D" id="3.40.50.2000">
    <property type="entry name" value="Glycogen Phosphorylase B"/>
    <property type="match status" value="2"/>
</dbReference>
<dbReference type="EMBL" id="FNON01000001">
    <property type="protein sequence ID" value="SDW69887.1"/>
    <property type="molecule type" value="Genomic_DNA"/>
</dbReference>
<evidence type="ECO:0000313" key="7">
    <source>
        <dbReference type="Proteomes" id="UP000199515"/>
    </source>
</evidence>
<dbReference type="InterPro" id="IPR010610">
    <property type="entry name" value="EryCIII-like_C"/>
</dbReference>
<dbReference type="InterPro" id="IPR050426">
    <property type="entry name" value="Glycosyltransferase_28"/>
</dbReference>
<dbReference type="GO" id="GO:0008194">
    <property type="term" value="F:UDP-glycosyltransferase activity"/>
    <property type="evidence" value="ECO:0007669"/>
    <property type="project" value="InterPro"/>
</dbReference>
<evidence type="ECO:0000313" key="6">
    <source>
        <dbReference type="EMBL" id="SDW69887.1"/>
    </source>
</evidence>
<evidence type="ECO:0000256" key="2">
    <source>
        <dbReference type="ARBA" id="ARBA00022676"/>
    </source>
</evidence>
<dbReference type="Proteomes" id="UP000199515">
    <property type="component" value="Unassembled WGS sequence"/>
</dbReference>
<dbReference type="Pfam" id="PF06722">
    <property type="entry name" value="EryCIII-like_C"/>
    <property type="match status" value="1"/>
</dbReference>
<dbReference type="InterPro" id="IPR048284">
    <property type="entry name" value="EryCIII-like_N"/>
</dbReference>
<dbReference type="GO" id="GO:0016758">
    <property type="term" value="F:hexosyltransferase activity"/>
    <property type="evidence" value="ECO:0007669"/>
    <property type="project" value="UniProtKB-ARBA"/>
</dbReference>
<reference evidence="6 7" key="1">
    <citation type="submission" date="2016-10" db="EMBL/GenBank/DDBJ databases">
        <authorList>
            <person name="de Groot N.N."/>
        </authorList>
    </citation>
    <scope>NUCLEOTIDE SEQUENCE [LARGE SCALE GENOMIC DNA]</scope>
    <source>
        <strain evidence="6 7">CPCC 202699</strain>
    </source>
</reference>
<name>A0A1H2VNK9_9PSEU</name>
<dbReference type="Pfam" id="PF21036">
    <property type="entry name" value="EryCIII-like_N"/>
    <property type="match status" value="2"/>
</dbReference>
<dbReference type="RefSeq" id="WP_091287563.1">
    <property type="nucleotide sequence ID" value="NZ_FNON01000001.1"/>
</dbReference>
<comment type="similarity">
    <text evidence="1">Belongs to the glycosyltransferase 28 family.</text>
</comment>
<gene>
    <name evidence="6" type="ORF">SAMN05421504_1011284</name>
</gene>
<dbReference type="STRING" id="589385.SAMN05421504_1011284"/>